<dbReference type="Pfam" id="PF00535">
    <property type="entry name" value="Glycos_transf_2"/>
    <property type="match status" value="1"/>
</dbReference>
<organism evidence="3 4">
    <name type="scientific">Methylobacterium isbiliense</name>
    <dbReference type="NCBI Taxonomy" id="315478"/>
    <lineage>
        <taxon>Bacteria</taxon>
        <taxon>Pseudomonadati</taxon>
        <taxon>Pseudomonadota</taxon>
        <taxon>Alphaproteobacteria</taxon>
        <taxon>Hyphomicrobiales</taxon>
        <taxon>Methylobacteriaceae</taxon>
        <taxon>Methylobacterium</taxon>
    </lineage>
</organism>
<gene>
    <name evidence="3" type="ORF">GMJLKIPL_6159</name>
</gene>
<feature type="domain" description="Glycosyltransferase 2-like" evidence="2">
    <location>
        <begin position="21"/>
        <end position="152"/>
    </location>
</feature>
<evidence type="ECO:0000313" key="4">
    <source>
        <dbReference type="Proteomes" id="UP001055153"/>
    </source>
</evidence>
<keyword evidence="1" id="KW-0472">Membrane</keyword>
<evidence type="ECO:0000259" key="2">
    <source>
        <dbReference type="Pfam" id="PF00535"/>
    </source>
</evidence>
<dbReference type="CDD" id="cd00761">
    <property type="entry name" value="Glyco_tranf_GTA_type"/>
    <property type="match status" value="1"/>
</dbReference>
<keyword evidence="1" id="KW-1133">Transmembrane helix</keyword>
<name>A0ABQ4SP34_9HYPH</name>
<keyword evidence="4" id="KW-1185">Reference proteome</keyword>
<evidence type="ECO:0000256" key="1">
    <source>
        <dbReference type="SAM" id="Phobius"/>
    </source>
</evidence>
<dbReference type="PANTHER" id="PTHR43685">
    <property type="entry name" value="GLYCOSYLTRANSFERASE"/>
    <property type="match status" value="1"/>
</dbReference>
<reference evidence="3" key="1">
    <citation type="journal article" date="2021" name="Front. Microbiol.">
        <title>Comprehensive Comparative Genomics and Phenotyping of Methylobacterium Species.</title>
        <authorList>
            <person name="Alessa O."/>
            <person name="Ogura Y."/>
            <person name="Fujitani Y."/>
            <person name="Takami H."/>
            <person name="Hayashi T."/>
            <person name="Sahin N."/>
            <person name="Tani A."/>
        </authorList>
    </citation>
    <scope>NUCLEOTIDE SEQUENCE</scope>
    <source>
        <strain evidence="3">DSM 17168</strain>
    </source>
</reference>
<dbReference type="InterPro" id="IPR050834">
    <property type="entry name" value="Glycosyltransf_2"/>
</dbReference>
<evidence type="ECO:0000313" key="3">
    <source>
        <dbReference type="EMBL" id="GJE04198.1"/>
    </source>
</evidence>
<dbReference type="InterPro" id="IPR001173">
    <property type="entry name" value="Glyco_trans_2-like"/>
</dbReference>
<sequence>MGDEHTSRVSGDSTKMQPDISVVISVKNRFKMLEDCLMALLQQTIGLNRFEVIVVDNVSQDDIAGLCAAMLARGLPLRYLRMQHDKGPAPARNRGVSQARAPVIAFTDSDCRPHPEWLDLGLAALTDPTVAFSTGPVLPKPEQTAAMFSKLTFVTAQEHPTFPTANMIVRKGVFDAFGGFDENLSFRDPLNRATECADTDLAWRIIKAGYARRFEPRAVIWHEIEQQSLLQWVLEPTRLFLVPALVKRHPELRKSLLVARLFFYPPIWLLYAAVCLAAIAVMWQPLLLLLLPPALVARGIHRTGSADPRRLAAHAGRVMAHLPRMAVMIASLLYGSIRYRALVL</sequence>
<reference evidence="3" key="2">
    <citation type="submission" date="2021-08" db="EMBL/GenBank/DDBJ databases">
        <authorList>
            <person name="Tani A."/>
            <person name="Ola A."/>
            <person name="Ogura Y."/>
            <person name="Katsura K."/>
            <person name="Hayashi T."/>
        </authorList>
    </citation>
    <scope>NUCLEOTIDE SEQUENCE</scope>
    <source>
        <strain evidence="3">DSM 17168</strain>
    </source>
</reference>
<dbReference type="InterPro" id="IPR029044">
    <property type="entry name" value="Nucleotide-diphossugar_trans"/>
</dbReference>
<dbReference type="EMBL" id="BPQQ01000106">
    <property type="protein sequence ID" value="GJE04198.1"/>
    <property type="molecule type" value="Genomic_DNA"/>
</dbReference>
<dbReference type="RefSeq" id="WP_238241564.1">
    <property type="nucleotide sequence ID" value="NZ_BPQQ01000106.1"/>
</dbReference>
<dbReference type="Proteomes" id="UP001055153">
    <property type="component" value="Unassembled WGS sequence"/>
</dbReference>
<dbReference type="Gene3D" id="3.90.550.10">
    <property type="entry name" value="Spore Coat Polysaccharide Biosynthesis Protein SpsA, Chain A"/>
    <property type="match status" value="1"/>
</dbReference>
<feature type="transmembrane region" description="Helical" evidence="1">
    <location>
        <begin position="261"/>
        <end position="283"/>
    </location>
</feature>
<dbReference type="SUPFAM" id="SSF53448">
    <property type="entry name" value="Nucleotide-diphospho-sugar transferases"/>
    <property type="match status" value="1"/>
</dbReference>
<keyword evidence="1" id="KW-0812">Transmembrane</keyword>
<dbReference type="PANTHER" id="PTHR43685:SF3">
    <property type="entry name" value="SLR2126 PROTEIN"/>
    <property type="match status" value="1"/>
</dbReference>
<proteinExistence type="predicted"/>
<protein>
    <recommendedName>
        <fullName evidence="2">Glycosyltransferase 2-like domain-containing protein</fullName>
    </recommendedName>
</protein>
<comment type="caution">
    <text evidence="3">The sequence shown here is derived from an EMBL/GenBank/DDBJ whole genome shotgun (WGS) entry which is preliminary data.</text>
</comment>
<accession>A0ABQ4SP34</accession>